<evidence type="ECO:0008006" key="5">
    <source>
        <dbReference type="Google" id="ProtNLM"/>
    </source>
</evidence>
<keyword evidence="2" id="KW-0472">Membrane</keyword>
<dbReference type="EMBL" id="FXUG01000005">
    <property type="protein sequence ID" value="SMP56384.1"/>
    <property type="molecule type" value="Genomic_DNA"/>
</dbReference>
<evidence type="ECO:0000313" key="3">
    <source>
        <dbReference type="EMBL" id="SMP56384.1"/>
    </source>
</evidence>
<feature type="compositionally biased region" description="Polar residues" evidence="1">
    <location>
        <begin position="350"/>
        <end position="367"/>
    </location>
</feature>
<feature type="compositionally biased region" description="Polar residues" evidence="1">
    <location>
        <begin position="451"/>
        <end position="461"/>
    </location>
</feature>
<sequence>MLITQCPRCQESVSVPDSLCSGHASSASVQAQCPWCLATLDAKEIQAALPPALVILGDEGHLSNIDDTPAWSDDASNANSPGGLGVAGLATAGLGAAVAGAAVVADQVRDASGFGESEAQGLGAFESQTHAPHSLESVAELPGQLEDSPELATETTLDEVEELAPSQLDTVEELDPVDFGGSIEDMADDGSELDEMDLVANLSEEDDQLDATLESEQASGSLDLGPMMDVDGHRRRRKKSGPGIGSIIGVAAGGLLSLPIVAGVLHVMGKPVPVVGDLLEEYLPMGNKTTTSRSAAPLQPFDPPALIDDEPVQGRSLADGMSDEEMMNEAAAPAIDALAEISGADAVDSQLGSQPGLDSQSGTNSFGSPEPDMSDMSAPEMSDPNVPEPIEPGPSESDPAPTDDNGFGMPELPTTEDAVTAAKESVPDDVFGAADNGPGFAMPEESPAAEDSTSAPETSGESDLFGAMPSDSDNNQSEMDDSAEAPTGFFGTETPDLFNPESASPSYDVAAEVAGIQATMDTLATLPGSERELAVQNLYESISAVAGNATPDSLAPAQVVLKRIASDMSLVKAFAMASPEWIAQPAADRKTDGALVVGKLSGEPGNASILLSSKEYMPVDLPADANSVPSGIQVGLGRVVGAGESTTISLDLLQGLQP</sequence>
<reference evidence="3 4" key="1">
    <citation type="submission" date="2017-05" db="EMBL/GenBank/DDBJ databases">
        <authorList>
            <person name="Varghese N."/>
            <person name="Submissions S."/>
        </authorList>
    </citation>
    <scope>NUCLEOTIDE SEQUENCE [LARGE SCALE GENOMIC DNA]</scope>
    <source>
        <strain evidence="3 4">DSM 25457</strain>
    </source>
</reference>
<evidence type="ECO:0000256" key="1">
    <source>
        <dbReference type="SAM" id="MobiDB-lite"/>
    </source>
</evidence>
<feature type="region of interest" description="Disordered" evidence="1">
    <location>
        <begin position="289"/>
        <end position="317"/>
    </location>
</feature>
<feature type="transmembrane region" description="Helical" evidence="2">
    <location>
        <begin position="244"/>
        <end position="268"/>
    </location>
</feature>
<organism evidence="3 4">
    <name type="scientific">Neorhodopirellula lusitana</name>
    <dbReference type="NCBI Taxonomy" id="445327"/>
    <lineage>
        <taxon>Bacteria</taxon>
        <taxon>Pseudomonadati</taxon>
        <taxon>Planctomycetota</taxon>
        <taxon>Planctomycetia</taxon>
        <taxon>Pirellulales</taxon>
        <taxon>Pirellulaceae</taxon>
        <taxon>Neorhodopirellula</taxon>
    </lineage>
</organism>
<feature type="region of interest" description="Disordered" evidence="1">
    <location>
        <begin position="215"/>
        <end position="241"/>
    </location>
</feature>
<dbReference type="Proteomes" id="UP001158067">
    <property type="component" value="Unassembled WGS sequence"/>
</dbReference>
<comment type="caution">
    <text evidence="3">The sequence shown here is derived from an EMBL/GenBank/DDBJ whole genome shotgun (WGS) entry which is preliminary data.</text>
</comment>
<keyword evidence="4" id="KW-1185">Reference proteome</keyword>
<accession>A0ABY1Q5K2</accession>
<proteinExistence type="predicted"/>
<evidence type="ECO:0000256" key="2">
    <source>
        <dbReference type="SAM" id="Phobius"/>
    </source>
</evidence>
<name>A0ABY1Q5K2_9BACT</name>
<protein>
    <recommendedName>
        <fullName evidence="5">Serine repeat-containing antigen</fullName>
    </recommendedName>
</protein>
<feature type="region of interest" description="Disordered" evidence="1">
    <location>
        <begin position="348"/>
        <end position="505"/>
    </location>
</feature>
<keyword evidence="2" id="KW-0812">Transmembrane</keyword>
<gene>
    <name evidence="3" type="ORF">SAMN06265222_105147</name>
</gene>
<keyword evidence="2" id="KW-1133">Transmembrane helix</keyword>
<evidence type="ECO:0000313" key="4">
    <source>
        <dbReference type="Proteomes" id="UP001158067"/>
    </source>
</evidence>